<dbReference type="Proteomes" id="UP000036367">
    <property type="component" value="Unassembled WGS sequence"/>
</dbReference>
<comment type="caution">
    <text evidence="1">The sequence shown here is derived from an EMBL/GenBank/DDBJ whole genome shotgun (WGS) entry which is preliminary data.</text>
</comment>
<organism evidence="1 2">
    <name type="scientific">Rhodopirellula islandica</name>
    <dbReference type="NCBI Taxonomy" id="595434"/>
    <lineage>
        <taxon>Bacteria</taxon>
        <taxon>Pseudomonadati</taxon>
        <taxon>Planctomycetota</taxon>
        <taxon>Planctomycetia</taxon>
        <taxon>Pirellulales</taxon>
        <taxon>Pirellulaceae</taxon>
        <taxon>Rhodopirellula</taxon>
    </lineage>
</organism>
<dbReference type="AlphaFoldDB" id="A0A0J1BLX1"/>
<evidence type="ECO:0000313" key="2">
    <source>
        <dbReference type="Proteomes" id="UP000036367"/>
    </source>
</evidence>
<dbReference type="EMBL" id="LECT01000006">
    <property type="protein sequence ID" value="KLU07472.1"/>
    <property type="molecule type" value="Genomic_DNA"/>
</dbReference>
<proteinExistence type="predicted"/>
<accession>A0A0J1BLX1</accession>
<reference evidence="1" key="1">
    <citation type="submission" date="2015-05" db="EMBL/GenBank/DDBJ databases">
        <title>Permanent draft genome of Rhodopirellula islandicus K833.</title>
        <authorList>
            <person name="Kizina J."/>
            <person name="Richter M."/>
            <person name="Glockner F.O."/>
            <person name="Harder J."/>
        </authorList>
    </citation>
    <scope>NUCLEOTIDE SEQUENCE [LARGE SCALE GENOMIC DNA]</scope>
    <source>
        <strain evidence="1">K833</strain>
    </source>
</reference>
<evidence type="ECO:0000313" key="1">
    <source>
        <dbReference type="EMBL" id="KLU07472.1"/>
    </source>
</evidence>
<dbReference type="PATRIC" id="fig|595434.4.peg.533"/>
<protein>
    <submittedName>
        <fullName evidence="1">Uncharacterized protein</fullName>
    </submittedName>
</protein>
<gene>
    <name evidence="1" type="ORF">RISK_000550</name>
</gene>
<keyword evidence="2" id="KW-1185">Reference proteome</keyword>
<name>A0A0J1BLX1_RHOIS</name>
<sequence length="118" mass="13725">MYLMRGPNLRIQYHDNVSGWASEQIDGVATWRRDWTTLDQGPIQYSDRNADGRIDTRFEQKREYAIVSFDRDHDGLFEEQWVQRLSNVRVYAANVSPIQRPVPDAIANEPPESPSQAF</sequence>